<organism evidence="2 3">
    <name type="scientific">Paenibacillus ginsengarvi</name>
    <dbReference type="NCBI Taxonomy" id="400777"/>
    <lineage>
        <taxon>Bacteria</taxon>
        <taxon>Bacillati</taxon>
        <taxon>Bacillota</taxon>
        <taxon>Bacilli</taxon>
        <taxon>Bacillales</taxon>
        <taxon>Paenibacillaceae</taxon>
        <taxon>Paenibacillus</taxon>
    </lineage>
</organism>
<accession>A0A3B0AKV5</accession>
<protein>
    <submittedName>
        <fullName evidence="2">Uncharacterized protein</fullName>
    </submittedName>
</protein>
<dbReference type="Proteomes" id="UP000282311">
    <property type="component" value="Unassembled WGS sequence"/>
</dbReference>
<keyword evidence="1" id="KW-1133">Transmembrane helix</keyword>
<dbReference type="EMBL" id="RBAH01000054">
    <property type="protein sequence ID" value="RKN61278.1"/>
    <property type="molecule type" value="Genomic_DNA"/>
</dbReference>
<keyword evidence="3" id="KW-1185">Reference proteome</keyword>
<keyword evidence="1" id="KW-0812">Transmembrane</keyword>
<reference evidence="2 3" key="1">
    <citation type="journal article" date="2007" name="Int. J. Syst. Evol. Microbiol.">
        <title>Paenibacillus ginsengarvi sp. nov., isolated from soil from ginseng cultivation.</title>
        <authorList>
            <person name="Yoon M.H."/>
            <person name="Ten L.N."/>
            <person name="Im W.T."/>
        </authorList>
    </citation>
    <scope>NUCLEOTIDE SEQUENCE [LARGE SCALE GENOMIC DNA]</scope>
    <source>
        <strain evidence="2 3">KCTC 13059</strain>
    </source>
</reference>
<feature type="transmembrane region" description="Helical" evidence="1">
    <location>
        <begin position="47"/>
        <end position="65"/>
    </location>
</feature>
<comment type="caution">
    <text evidence="2">The sequence shown here is derived from an EMBL/GenBank/DDBJ whole genome shotgun (WGS) entry which is preliminary data.</text>
</comment>
<keyword evidence="1" id="KW-0472">Membrane</keyword>
<dbReference type="AlphaFoldDB" id="A0A3B0AKV5"/>
<evidence type="ECO:0000313" key="2">
    <source>
        <dbReference type="EMBL" id="RKN61278.1"/>
    </source>
</evidence>
<proteinExistence type="predicted"/>
<sequence length="76" mass="8893">MFQVDNKKKLGLRIAWIVPQVFLSLLDTAFLIFLVLEWENLGPTRDFFYGLLWLLLTAVIIYGFIKIGSWIKEGKM</sequence>
<gene>
    <name evidence="2" type="ORF">D7M11_35600</name>
</gene>
<evidence type="ECO:0000256" key="1">
    <source>
        <dbReference type="SAM" id="Phobius"/>
    </source>
</evidence>
<name>A0A3B0AKV5_9BACL</name>
<feature type="transmembrane region" description="Helical" evidence="1">
    <location>
        <begin position="12"/>
        <end position="35"/>
    </location>
</feature>
<evidence type="ECO:0000313" key="3">
    <source>
        <dbReference type="Proteomes" id="UP000282311"/>
    </source>
</evidence>